<dbReference type="Proteomes" id="UP001358586">
    <property type="component" value="Chromosome 13"/>
</dbReference>
<evidence type="ECO:0000259" key="1">
    <source>
        <dbReference type="PROSITE" id="PS50404"/>
    </source>
</evidence>
<sequence length="351" mass="39577">MAVCYISGIGFGPSATFQDSPNRTIPFSSNQITTAALPRTKALSCFHHATTSVQPTFSFHCKTRTQFPFRPPLPASNKPTTISSAMSSGYVQEDLPPALDSTSDPPPIFDGTTRLYISYTCPYAQRVWITRNCKGLQDKIKLVPIDLKNRPTWYKENVYPPNKVPALEHNNEVKGESLDLIKYIDSHFEGPSLFPDVQSQKLLISLFFSSMVLISCSYTKKQDPAKKQFADELLSYIDSFYKTVTSSFKGEGTEAGIAFDNIETALTKFEDGPFFLGQFSLVDIAYAPFIERFHPFLLDVKKYDITLGRPKLATWIEVPLDIALFLLWHCSLYIPETFFSAFQLRVGNMIF</sequence>
<dbReference type="SUPFAM" id="SSF52833">
    <property type="entry name" value="Thioredoxin-like"/>
    <property type="match status" value="1"/>
</dbReference>
<dbReference type="Pfam" id="PF13410">
    <property type="entry name" value="GST_C_2"/>
    <property type="match status" value="1"/>
</dbReference>
<organism evidence="2 3">
    <name type="scientific">Gossypium arboreum</name>
    <name type="common">Tree cotton</name>
    <name type="synonym">Gossypium nanking</name>
    <dbReference type="NCBI Taxonomy" id="29729"/>
    <lineage>
        <taxon>Eukaryota</taxon>
        <taxon>Viridiplantae</taxon>
        <taxon>Streptophyta</taxon>
        <taxon>Embryophyta</taxon>
        <taxon>Tracheophyta</taxon>
        <taxon>Spermatophyta</taxon>
        <taxon>Magnoliopsida</taxon>
        <taxon>eudicotyledons</taxon>
        <taxon>Gunneridae</taxon>
        <taxon>Pentapetalae</taxon>
        <taxon>rosids</taxon>
        <taxon>malvids</taxon>
        <taxon>Malvales</taxon>
        <taxon>Malvaceae</taxon>
        <taxon>Malvoideae</taxon>
        <taxon>Gossypium</taxon>
    </lineage>
</organism>
<protein>
    <recommendedName>
        <fullName evidence="1">GST N-terminal domain-containing protein</fullName>
    </recommendedName>
</protein>
<dbReference type="Pfam" id="PF13417">
    <property type="entry name" value="GST_N_3"/>
    <property type="match status" value="1"/>
</dbReference>
<dbReference type="InterPro" id="IPR004045">
    <property type="entry name" value="Glutathione_S-Trfase_N"/>
</dbReference>
<gene>
    <name evidence="2" type="ORF">PVK06_046421</name>
</gene>
<proteinExistence type="predicted"/>
<keyword evidence="3" id="KW-1185">Reference proteome</keyword>
<accession>A0ABR0MAK9</accession>
<evidence type="ECO:0000313" key="2">
    <source>
        <dbReference type="EMBL" id="KAK5770271.1"/>
    </source>
</evidence>
<feature type="domain" description="GST N-terminal" evidence="1">
    <location>
        <begin position="111"/>
        <end position="192"/>
    </location>
</feature>
<dbReference type="InterPro" id="IPR036282">
    <property type="entry name" value="Glutathione-S-Trfase_C_sf"/>
</dbReference>
<dbReference type="PROSITE" id="PS50404">
    <property type="entry name" value="GST_NTER"/>
    <property type="match status" value="1"/>
</dbReference>
<reference evidence="2 3" key="1">
    <citation type="submission" date="2023-03" db="EMBL/GenBank/DDBJ databases">
        <title>WGS of Gossypium arboreum.</title>
        <authorList>
            <person name="Yu D."/>
        </authorList>
    </citation>
    <scope>NUCLEOTIDE SEQUENCE [LARGE SCALE GENOMIC DNA]</scope>
    <source>
        <tissue evidence="2">Leaf</tissue>
    </source>
</reference>
<dbReference type="Gene3D" id="3.40.30.10">
    <property type="entry name" value="Glutaredoxin"/>
    <property type="match status" value="1"/>
</dbReference>
<dbReference type="SUPFAM" id="SSF47616">
    <property type="entry name" value="GST C-terminal domain-like"/>
    <property type="match status" value="1"/>
</dbReference>
<comment type="caution">
    <text evidence="2">The sequence shown here is derived from an EMBL/GenBank/DDBJ whole genome shotgun (WGS) entry which is preliminary data.</text>
</comment>
<dbReference type="EMBL" id="JARKNE010000013">
    <property type="protein sequence ID" value="KAK5770271.1"/>
    <property type="molecule type" value="Genomic_DNA"/>
</dbReference>
<evidence type="ECO:0000313" key="3">
    <source>
        <dbReference type="Proteomes" id="UP001358586"/>
    </source>
</evidence>
<dbReference type="InterPro" id="IPR036249">
    <property type="entry name" value="Thioredoxin-like_sf"/>
</dbReference>
<dbReference type="PANTHER" id="PTHR44328">
    <property type="entry name" value="GLUTATHIONE S-TRANSFERASE L1"/>
    <property type="match status" value="1"/>
</dbReference>
<dbReference type="InterPro" id="IPR044629">
    <property type="entry name" value="GSTL1/2/3"/>
</dbReference>
<dbReference type="PANTHER" id="PTHR44328:SF11">
    <property type="entry name" value="GLUTATHIONE S-TRANSFERASE L2, CHLOROPLASTIC"/>
    <property type="match status" value="1"/>
</dbReference>
<name>A0ABR0MAK9_GOSAR</name>
<dbReference type="Gene3D" id="1.20.1050.10">
    <property type="match status" value="1"/>
</dbReference>